<dbReference type="EMBL" id="UGRU01000001">
    <property type="protein sequence ID" value="SUA48197.1"/>
    <property type="molecule type" value="Genomic_DNA"/>
</dbReference>
<feature type="DNA-binding region" description="H-T-H motif" evidence="2">
    <location>
        <begin position="39"/>
        <end position="58"/>
    </location>
</feature>
<dbReference type="GO" id="GO:0003700">
    <property type="term" value="F:DNA-binding transcription factor activity"/>
    <property type="evidence" value="ECO:0007669"/>
    <property type="project" value="TreeGrafter"/>
</dbReference>
<dbReference type="PANTHER" id="PTHR30055">
    <property type="entry name" value="HTH-TYPE TRANSCRIPTIONAL REGULATOR RUTR"/>
    <property type="match status" value="1"/>
</dbReference>
<gene>
    <name evidence="4" type="ORF">NCTC13184_06742</name>
</gene>
<evidence type="ECO:0000313" key="4">
    <source>
        <dbReference type="EMBL" id="SUA48197.1"/>
    </source>
</evidence>
<sequence length="218" mass="24080">MPGRKYQGLMPDERRLQRRAAILDAALEVFGTSGYAGSSVKQICRVARLTERYFYESFTDRESCLAALYSEIVDRVRAATMAAMMSAGDDIDDRTRAGIRTFIDYLTEDRRLARVALIEAVGVSSAMEERRHQVLREFAEIVTTTWAAARSEPLSAKQHSAAVALVGGVNHLLVDWLMSGTPQTPAALTDVCTTLFISARHTLEAEAPTTETPWPTIP</sequence>
<evidence type="ECO:0000256" key="2">
    <source>
        <dbReference type="PROSITE-ProRule" id="PRU00335"/>
    </source>
</evidence>
<dbReference type="PROSITE" id="PS50977">
    <property type="entry name" value="HTH_TETR_2"/>
    <property type="match status" value="1"/>
</dbReference>
<evidence type="ECO:0000259" key="3">
    <source>
        <dbReference type="PROSITE" id="PS50977"/>
    </source>
</evidence>
<dbReference type="PANTHER" id="PTHR30055:SF226">
    <property type="entry name" value="HTH-TYPE TRANSCRIPTIONAL REGULATOR PKSA"/>
    <property type="match status" value="1"/>
</dbReference>
<feature type="domain" description="HTH tetR-type" evidence="3">
    <location>
        <begin position="16"/>
        <end position="76"/>
    </location>
</feature>
<dbReference type="Pfam" id="PF00440">
    <property type="entry name" value="TetR_N"/>
    <property type="match status" value="1"/>
</dbReference>
<organism evidence="4 5">
    <name type="scientific">Nocardia africana</name>
    <dbReference type="NCBI Taxonomy" id="134964"/>
    <lineage>
        <taxon>Bacteria</taxon>
        <taxon>Bacillati</taxon>
        <taxon>Actinomycetota</taxon>
        <taxon>Actinomycetes</taxon>
        <taxon>Mycobacteriales</taxon>
        <taxon>Nocardiaceae</taxon>
        <taxon>Nocardia</taxon>
    </lineage>
</organism>
<accession>A0A378X5A5</accession>
<protein>
    <submittedName>
        <fullName evidence="4">Bacterial regulatory proteins, tetR family</fullName>
    </submittedName>
</protein>
<keyword evidence="1 2" id="KW-0238">DNA-binding</keyword>
<evidence type="ECO:0000256" key="1">
    <source>
        <dbReference type="ARBA" id="ARBA00023125"/>
    </source>
</evidence>
<dbReference type="InterPro" id="IPR050109">
    <property type="entry name" value="HTH-type_TetR-like_transc_reg"/>
</dbReference>
<dbReference type="InterPro" id="IPR036271">
    <property type="entry name" value="Tet_transcr_reg_TetR-rel_C_sf"/>
</dbReference>
<evidence type="ECO:0000313" key="5">
    <source>
        <dbReference type="Proteomes" id="UP000255082"/>
    </source>
</evidence>
<reference evidence="4 5" key="1">
    <citation type="submission" date="2018-06" db="EMBL/GenBank/DDBJ databases">
        <authorList>
            <consortium name="Pathogen Informatics"/>
            <person name="Doyle S."/>
        </authorList>
    </citation>
    <scope>NUCLEOTIDE SEQUENCE [LARGE SCALE GENOMIC DNA]</scope>
    <source>
        <strain evidence="4 5">NCTC13184</strain>
    </source>
</reference>
<name>A0A378X5A5_9NOCA</name>
<dbReference type="OrthoDB" id="4802216at2"/>
<dbReference type="GO" id="GO:0000976">
    <property type="term" value="F:transcription cis-regulatory region binding"/>
    <property type="evidence" value="ECO:0007669"/>
    <property type="project" value="TreeGrafter"/>
</dbReference>
<dbReference type="InterPro" id="IPR009057">
    <property type="entry name" value="Homeodomain-like_sf"/>
</dbReference>
<dbReference type="Proteomes" id="UP000255082">
    <property type="component" value="Unassembled WGS sequence"/>
</dbReference>
<dbReference type="InterPro" id="IPR001647">
    <property type="entry name" value="HTH_TetR"/>
</dbReference>
<dbReference type="SUPFAM" id="SSF46689">
    <property type="entry name" value="Homeodomain-like"/>
    <property type="match status" value="1"/>
</dbReference>
<proteinExistence type="predicted"/>
<dbReference type="AlphaFoldDB" id="A0A378X5A5"/>
<dbReference type="SUPFAM" id="SSF48498">
    <property type="entry name" value="Tetracyclin repressor-like, C-terminal domain"/>
    <property type="match status" value="1"/>
</dbReference>
<dbReference type="Gene3D" id="1.10.357.10">
    <property type="entry name" value="Tetracycline Repressor, domain 2"/>
    <property type="match status" value="1"/>
</dbReference>
<dbReference type="RefSeq" id="WP_062964948.1">
    <property type="nucleotide sequence ID" value="NZ_JAJFOE010000002.1"/>
</dbReference>